<dbReference type="SUPFAM" id="SSF109604">
    <property type="entry name" value="HD-domain/PDEase-like"/>
    <property type="match status" value="1"/>
</dbReference>
<dbReference type="PROSITE" id="PS51831">
    <property type="entry name" value="HD"/>
    <property type="match status" value="1"/>
</dbReference>
<dbReference type="Pfam" id="PF01966">
    <property type="entry name" value="HD"/>
    <property type="match status" value="1"/>
</dbReference>
<dbReference type="SMART" id="SM00471">
    <property type="entry name" value="HDc"/>
    <property type="match status" value="1"/>
</dbReference>
<comment type="caution">
    <text evidence="2">The sequence shown here is derived from an EMBL/GenBank/DDBJ whole genome shotgun (WGS) entry which is preliminary data.</text>
</comment>
<protein>
    <submittedName>
        <fullName evidence="2">HD domain-containing protein</fullName>
    </submittedName>
</protein>
<dbReference type="InterPro" id="IPR003607">
    <property type="entry name" value="HD/PDEase_dom"/>
</dbReference>
<evidence type="ECO:0000313" key="2">
    <source>
        <dbReference type="EMBL" id="MBP0725694.1"/>
    </source>
</evidence>
<accession>A0A940NHX0</accession>
<sequence>MDIEKITKIAFKKMAKRKAHLEREKGYIFYHCQRVAKLAINLRKSIHPSDDSFDDIIYVGSLFHDVTKGIEPHNESGSILVKEILKDYCSIEEIQMISEIVRLHNQRGNDNLPYYLKIVQDADVLDHFGSGEIWLKFFYSAHHEENVFEALETWNSTWFKDYYKKTRDSLNFDLSKEIFDNKADFHNKFVERFAMEINGEISI</sequence>
<reference evidence="2" key="1">
    <citation type="submission" date="2021-04" db="EMBL/GenBank/DDBJ databases">
        <title>Genome seq and assembly of Bacillus sp.</title>
        <authorList>
            <person name="Chhetri G."/>
        </authorList>
    </citation>
    <scope>NUCLEOTIDE SEQUENCE</scope>
    <source>
        <strain evidence="2">RG28</strain>
    </source>
</reference>
<feature type="domain" description="HD" evidence="1">
    <location>
        <begin position="28"/>
        <end position="128"/>
    </location>
</feature>
<gene>
    <name evidence="2" type="ORF">J5Y03_10980</name>
</gene>
<dbReference type="Gene3D" id="1.10.3210.10">
    <property type="entry name" value="Hypothetical protein af1432"/>
    <property type="match status" value="1"/>
</dbReference>
<evidence type="ECO:0000259" key="1">
    <source>
        <dbReference type="PROSITE" id="PS51831"/>
    </source>
</evidence>
<name>A0A940NHX0_9BACI</name>
<organism evidence="2 3">
    <name type="scientific">Gottfriedia endophytica</name>
    <dbReference type="NCBI Taxonomy" id="2820819"/>
    <lineage>
        <taxon>Bacteria</taxon>
        <taxon>Bacillati</taxon>
        <taxon>Bacillota</taxon>
        <taxon>Bacilli</taxon>
        <taxon>Bacillales</taxon>
        <taxon>Bacillaceae</taxon>
        <taxon>Gottfriedia</taxon>
    </lineage>
</organism>
<dbReference type="CDD" id="cd00077">
    <property type="entry name" value="HDc"/>
    <property type="match status" value="1"/>
</dbReference>
<evidence type="ECO:0000313" key="3">
    <source>
        <dbReference type="Proteomes" id="UP000682134"/>
    </source>
</evidence>
<dbReference type="RefSeq" id="WP_209405522.1">
    <property type="nucleotide sequence ID" value="NZ_JAGIYQ010000006.1"/>
</dbReference>
<dbReference type="InterPro" id="IPR006674">
    <property type="entry name" value="HD_domain"/>
</dbReference>
<keyword evidence="3" id="KW-1185">Reference proteome</keyword>
<dbReference type="AlphaFoldDB" id="A0A940NHX0"/>
<proteinExistence type="predicted"/>
<dbReference type="EMBL" id="JAGIYQ010000006">
    <property type="protein sequence ID" value="MBP0725694.1"/>
    <property type="molecule type" value="Genomic_DNA"/>
</dbReference>
<dbReference type="Proteomes" id="UP000682134">
    <property type="component" value="Unassembled WGS sequence"/>
</dbReference>